<feature type="domain" description="Ca3427-like PBP 2" evidence="4">
    <location>
        <begin position="140"/>
        <end position="243"/>
    </location>
</feature>
<evidence type="ECO:0000256" key="1">
    <source>
        <dbReference type="ARBA" id="ARBA00004418"/>
    </source>
</evidence>
<dbReference type="CDD" id="cd13637">
    <property type="entry name" value="PBP2_Ca3427_like"/>
    <property type="match status" value="1"/>
</dbReference>
<evidence type="ECO:0000256" key="2">
    <source>
        <dbReference type="ARBA" id="ARBA00010742"/>
    </source>
</evidence>
<comment type="similarity">
    <text evidence="2">Belongs to the bacterial solute-binding protein SsuA/TauA family.</text>
</comment>
<organism evidence="5 6">
    <name type="scientific">Pyronema omphalodes (strain CBS 100304)</name>
    <name type="common">Pyronema confluens</name>
    <dbReference type="NCBI Taxonomy" id="1076935"/>
    <lineage>
        <taxon>Eukaryota</taxon>
        <taxon>Fungi</taxon>
        <taxon>Dikarya</taxon>
        <taxon>Ascomycota</taxon>
        <taxon>Pezizomycotina</taxon>
        <taxon>Pezizomycetes</taxon>
        <taxon>Pezizales</taxon>
        <taxon>Pyronemataceae</taxon>
        <taxon>Pyronema</taxon>
    </lineage>
</organism>
<dbReference type="GO" id="GO:0042597">
    <property type="term" value="C:periplasmic space"/>
    <property type="evidence" value="ECO:0007669"/>
    <property type="project" value="UniProtKB-SubCell"/>
</dbReference>
<comment type="subcellular location">
    <subcellularLocation>
        <location evidence="1">Periplasm</location>
    </subcellularLocation>
</comment>
<dbReference type="EMBL" id="HF935331">
    <property type="protein sequence ID" value="CCX07025.1"/>
    <property type="molecule type" value="Genomic_DNA"/>
</dbReference>
<keyword evidence="3" id="KW-0732">Signal</keyword>
<proteinExistence type="inferred from homology"/>
<sequence length="354" mass="39345">MFFTAPYLRASFHITPRSITSSILRSRSPQTKSITQIAAFPARTARTYTMSAPTTLRVGYVPEHFSTPLHFAVAHSFFTSRNLAVNLLPYPSGTGAMIKSLDSAELDLAIGLTEGWIASLANGNDSFKLVGKYVDTPLCWAISSGAEREDVSSAADLEGGKRLGISRIGSGSYVMGYVLAEQNGWLKQGQEPFEWVILNDFKNLRDAVNKKHTEGKEAEAFMWEHFTSKKYYDSGEIKRIGEIYTPWPSWHIVAHKSLAENKEGVATTGAFLEAVDEGVKYFNGHKDEAVEWIAGNLDYSAEDAREWLKTVEFSKDCKLVEKEVVEKTVSILKKAAVVKDDKVIVQDMILDVNN</sequence>
<evidence type="ECO:0000313" key="6">
    <source>
        <dbReference type="Proteomes" id="UP000018144"/>
    </source>
</evidence>
<evidence type="ECO:0000313" key="5">
    <source>
        <dbReference type="EMBL" id="CCX07025.1"/>
    </source>
</evidence>
<name>U4KZ85_PYROM</name>
<accession>U4KZ85</accession>
<keyword evidence="6" id="KW-1185">Reference proteome</keyword>
<dbReference type="PANTHER" id="PTHR30024:SF47">
    <property type="entry name" value="TAURINE-BINDING PERIPLASMIC PROTEIN"/>
    <property type="match status" value="1"/>
</dbReference>
<dbReference type="OMA" id="HFNLPWH"/>
<dbReference type="PANTHER" id="PTHR30024">
    <property type="entry name" value="ALIPHATIC SULFONATES-BINDING PROTEIN-RELATED"/>
    <property type="match status" value="1"/>
</dbReference>
<evidence type="ECO:0000256" key="3">
    <source>
        <dbReference type="ARBA" id="ARBA00022729"/>
    </source>
</evidence>
<dbReference type="SUPFAM" id="SSF53850">
    <property type="entry name" value="Periplasmic binding protein-like II"/>
    <property type="match status" value="1"/>
</dbReference>
<gene>
    <name evidence="5" type="ORF">PCON_06612</name>
</gene>
<dbReference type="eggNOG" id="ENOG502QRHZ">
    <property type="taxonomic scope" value="Eukaryota"/>
</dbReference>
<dbReference type="Pfam" id="PF22384">
    <property type="entry name" value="PBP2_Ca3427_like"/>
    <property type="match status" value="1"/>
</dbReference>
<dbReference type="InterPro" id="IPR054364">
    <property type="entry name" value="Ca3427-like_PBP2"/>
</dbReference>
<dbReference type="OrthoDB" id="1363at2759"/>
<dbReference type="AlphaFoldDB" id="U4KZ85"/>
<dbReference type="Proteomes" id="UP000018144">
    <property type="component" value="Unassembled WGS sequence"/>
</dbReference>
<evidence type="ECO:0000259" key="4">
    <source>
        <dbReference type="Pfam" id="PF22384"/>
    </source>
</evidence>
<dbReference type="Gene3D" id="3.40.190.10">
    <property type="entry name" value="Periplasmic binding protein-like II"/>
    <property type="match status" value="2"/>
</dbReference>
<reference evidence="5 6" key="1">
    <citation type="journal article" date="2013" name="PLoS Genet.">
        <title>The genome and development-dependent transcriptomes of Pyronema confluens: a window into fungal evolution.</title>
        <authorList>
            <person name="Traeger S."/>
            <person name="Altegoer F."/>
            <person name="Freitag M."/>
            <person name="Gabaldon T."/>
            <person name="Kempken F."/>
            <person name="Kumar A."/>
            <person name="Marcet-Houben M."/>
            <person name="Poggeler S."/>
            <person name="Stajich J.E."/>
            <person name="Nowrousian M."/>
        </authorList>
    </citation>
    <scope>NUCLEOTIDE SEQUENCE [LARGE SCALE GENOMIC DNA]</scope>
    <source>
        <strain evidence="6">CBS 100304</strain>
        <tissue evidence="5">Vegetative mycelium</tissue>
    </source>
</reference>
<protein>
    <recommendedName>
        <fullName evidence="4">Ca3427-like PBP 2 domain-containing protein</fullName>
    </recommendedName>
</protein>